<evidence type="ECO:0000313" key="3">
    <source>
        <dbReference type="Proteomes" id="UP000198841"/>
    </source>
</evidence>
<dbReference type="Proteomes" id="UP000198841">
    <property type="component" value="Unassembled WGS sequence"/>
</dbReference>
<comment type="caution">
    <text evidence="2">The sequence shown here is derived from an EMBL/GenBank/DDBJ whole genome shotgun (WGS) entry which is preliminary data.</text>
</comment>
<keyword evidence="3" id="KW-1185">Reference proteome</keyword>
<evidence type="ECO:0000313" key="2">
    <source>
        <dbReference type="EMBL" id="SFJ43384.1"/>
    </source>
</evidence>
<dbReference type="InterPro" id="IPR009683">
    <property type="entry name" value="Extensin-like_C"/>
</dbReference>
<protein>
    <submittedName>
        <fullName evidence="2">Extensin-like protein C-terminus</fullName>
    </submittedName>
</protein>
<gene>
    <name evidence="2" type="ORF">SAMN05518863_101470</name>
</gene>
<reference evidence="2 3" key="1">
    <citation type="submission" date="2016-10" db="EMBL/GenBank/DDBJ databases">
        <authorList>
            <person name="Varghese N."/>
            <person name="Submissions S."/>
        </authorList>
    </citation>
    <scope>NUCLEOTIDE SEQUENCE [LARGE SCALE GENOMIC DNA]</scope>
    <source>
        <strain evidence="2 3">YR512</strain>
    </source>
</reference>
<evidence type="ECO:0000259" key="1">
    <source>
        <dbReference type="Pfam" id="PF06904"/>
    </source>
</evidence>
<dbReference type="RefSeq" id="WP_008102328.1">
    <property type="nucleotide sequence ID" value="NZ_FOSD01000001.1"/>
</dbReference>
<proteinExistence type="predicted"/>
<accession>A0A1I3R9R2</accession>
<feature type="domain" description="Extensin-like C-terminal" evidence="1">
    <location>
        <begin position="58"/>
        <end position="232"/>
    </location>
</feature>
<name>A0A1I3R9R2_9GAMM</name>
<dbReference type="EMBL" id="FOSD01000001">
    <property type="protein sequence ID" value="SFJ43384.1"/>
    <property type="molecule type" value="Genomic_DNA"/>
</dbReference>
<organism evidence="2 3">
    <name type="scientific">Candidatus Pantoea symbiotica</name>
    <dbReference type="NCBI Taxonomy" id="1884370"/>
    <lineage>
        <taxon>Bacteria</taxon>
        <taxon>Pseudomonadati</taxon>
        <taxon>Pseudomonadota</taxon>
        <taxon>Gammaproteobacteria</taxon>
        <taxon>Enterobacterales</taxon>
        <taxon>Erwiniaceae</taxon>
        <taxon>Pantoea</taxon>
    </lineage>
</organism>
<sequence>MRALFAVALLAVCGWLSLPWLKTHLPPQWNPFTPLNVTDPPGWMTRYKLKKLSGDPAACMAVMRQASEQRLVQFRAVPPMQGDCPIEQPLRISGYGDVSLSSSFLASCPMAVTSTMFVINSDSALRQAGFDSPLKRIAHVGSYACRNIYHRQEGRLSEHASADAWDITGFQLANGRWLQVGKNWQQPEDAAAGLHALWRNGCATFGNALGPDYNAAHASHFHLGMRGSGYCR</sequence>
<dbReference type="Pfam" id="PF06904">
    <property type="entry name" value="Extensin-like_C"/>
    <property type="match status" value="1"/>
</dbReference>